<feature type="binding site" evidence="10">
    <location>
        <position position="211"/>
    </location>
    <ligand>
        <name>Zn(2+)</name>
        <dbReference type="ChEBI" id="CHEBI:29105"/>
        <label>1</label>
        <note>catalytic</note>
    </ligand>
</feature>
<dbReference type="EC" id="3.1.26.11" evidence="2 10"/>
<gene>
    <name evidence="10" type="primary">rnz</name>
    <name evidence="11" type="ORF">GGQ92_000494</name>
</gene>
<dbReference type="AlphaFoldDB" id="A0A841RIN5"/>
<keyword evidence="7 10" id="KW-0378">Hydrolase</keyword>
<keyword evidence="5 10" id="KW-0479">Metal-binding</keyword>
<comment type="function">
    <text evidence="9 10">Zinc phosphodiesterase, which displays some tRNA 3'-processing endonuclease activity. Probably involved in tRNA maturation, by removing a 3'-trailer from precursor tRNA.</text>
</comment>
<evidence type="ECO:0000256" key="10">
    <source>
        <dbReference type="HAMAP-Rule" id="MF_01818"/>
    </source>
</evidence>
<evidence type="ECO:0000256" key="7">
    <source>
        <dbReference type="ARBA" id="ARBA00022801"/>
    </source>
</evidence>
<evidence type="ECO:0000256" key="2">
    <source>
        <dbReference type="ARBA" id="ARBA00012477"/>
    </source>
</evidence>
<evidence type="ECO:0000256" key="8">
    <source>
        <dbReference type="ARBA" id="ARBA00022833"/>
    </source>
</evidence>
<dbReference type="InterPro" id="IPR013471">
    <property type="entry name" value="RNase_Z/BN"/>
</dbReference>
<keyword evidence="3 10" id="KW-0819">tRNA processing</keyword>
<dbReference type="GO" id="GO:0042802">
    <property type="term" value="F:identical protein binding"/>
    <property type="evidence" value="ECO:0007669"/>
    <property type="project" value="UniProtKB-ARBA"/>
</dbReference>
<dbReference type="CDD" id="cd07717">
    <property type="entry name" value="RNaseZ_ZiPD-like_MBL-fold"/>
    <property type="match status" value="1"/>
</dbReference>
<comment type="caution">
    <text evidence="11">The sequence shown here is derived from an EMBL/GenBank/DDBJ whole genome shotgun (WGS) entry which is preliminary data.</text>
</comment>
<keyword evidence="4 10" id="KW-0540">Nuclease</keyword>
<comment type="similarity">
    <text evidence="10">Belongs to the RNase Z family.</text>
</comment>
<feature type="binding site" evidence="10">
    <location>
        <position position="269"/>
    </location>
    <ligand>
        <name>Zn(2+)</name>
        <dbReference type="ChEBI" id="CHEBI:29105"/>
        <label>2</label>
        <note>catalytic</note>
    </ligand>
</feature>
<accession>A0A841RIN5</accession>
<keyword evidence="6 10" id="KW-0255">Endonuclease</keyword>
<keyword evidence="8 10" id="KW-0862">Zinc</keyword>
<dbReference type="FunFam" id="3.60.15.10:FF:000002">
    <property type="entry name" value="Ribonuclease Z"/>
    <property type="match status" value="1"/>
</dbReference>
<evidence type="ECO:0000256" key="5">
    <source>
        <dbReference type="ARBA" id="ARBA00022723"/>
    </source>
</evidence>
<feature type="active site" description="Proton acceptor" evidence="10">
    <location>
        <position position="67"/>
    </location>
</feature>
<proteinExistence type="inferred from homology"/>
<sequence>MQLHFLGTGAGIPSKLRNVSSVLLDLLQETNQMWMFDCGEATQHQILSTSIRPRKISKIFITHLHGDHIYGLPGFLSSRSFQGGDSPVQIYGPKGLENFVQTALHVADTKLNYPLEFFETREGVIFENSQFIIEAKQLIHGVDSYGYIIQQKDLPGPLLAEKLIAEGIQPGPIFQLIKENEEVKLANGRIIKSKNYRGPVKKGKKIAIFGDTKFDSSVIPIVRNADVLVHEATFSKESQDLAMAYYHSTTADAATIAKEANVKKLILTHLSSRYQSQDVAHLLEEAKQIFDNSYIANDFDTFPIL</sequence>
<organism evidence="11 12">
    <name type="scientific">Gracilibacillus halotolerans</name>
    <dbReference type="NCBI Taxonomy" id="74386"/>
    <lineage>
        <taxon>Bacteria</taxon>
        <taxon>Bacillati</taxon>
        <taxon>Bacillota</taxon>
        <taxon>Bacilli</taxon>
        <taxon>Bacillales</taxon>
        <taxon>Bacillaceae</taxon>
        <taxon>Gracilibacillus</taxon>
    </lineage>
</organism>
<dbReference type="NCBIfam" id="NF000801">
    <property type="entry name" value="PRK00055.1-3"/>
    <property type="match status" value="1"/>
</dbReference>
<dbReference type="Pfam" id="PF23023">
    <property type="entry name" value="Anti-Pycsar_Apyc1"/>
    <property type="match status" value="1"/>
</dbReference>
<comment type="cofactor">
    <cofactor evidence="10">
        <name>Zn(2+)</name>
        <dbReference type="ChEBI" id="CHEBI:29105"/>
    </cofactor>
    <text evidence="10">Binds 2 Zn(2+) ions.</text>
</comment>
<name>A0A841RIN5_9BACI</name>
<evidence type="ECO:0000313" key="12">
    <source>
        <dbReference type="Proteomes" id="UP000572212"/>
    </source>
</evidence>
<keyword evidence="12" id="KW-1185">Reference proteome</keyword>
<evidence type="ECO:0000256" key="6">
    <source>
        <dbReference type="ARBA" id="ARBA00022759"/>
    </source>
</evidence>
<protein>
    <recommendedName>
        <fullName evidence="2 10">Ribonuclease Z</fullName>
        <shortName evidence="10">RNase Z</shortName>
        <ecNumber evidence="2 10">3.1.26.11</ecNumber>
    </recommendedName>
    <alternativeName>
        <fullName evidence="10">tRNA 3 endonuclease</fullName>
    </alternativeName>
    <alternativeName>
        <fullName evidence="10">tRNase Z</fullName>
    </alternativeName>
</protein>
<dbReference type="PANTHER" id="PTHR46018">
    <property type="entry name" value="ZINC PHOSPHODIESTERASE ELAC PROTEIN 1"/>
    <property type="match status" value="1"/>
</dbReference>
<evidence type="ECO:0000256" key="1">
    <source>
        <dbReference type="ARBA" id="ARBA00011738"/>
    </source>
</evidence>
<evidence type="ECO:0000256" key="9">
    <source>
        <dbReference type="ARBA" id="ARBA00057812"/>
    </source>
</evidence>
<dbReference type="GO" id="GO:0008270">
    <property type="term" value="F:zinc ion binding"/>
    <property type="evidence" value="ECO:0007669"/>
    <property type="project" value="UniProtKB-UniRule"/>
</dbReference>
<feature type="binding site" evidence="10">
    <location>
        <position position="68"/>
    </location>
    <ligand>
        <name>Zn(2+)</name>
        <dbReference type="ChEBI" id="CHEBI:29105"/>
        <label>2</label>
        <note>catalytic</note>
    </ligand>
</feature>
<dbReference type="PANTHER" id="PTHR46018:SF2">
    <property type="entry name" value="ZINC PHOSPHODIESTERASE ELAC PROTEIN 1"/>
    <property type="match status" value="1"/>
</dbReference>
<dbReference type="SUPFAM" id="SSF56281">
    <property type="entry name" value="Metallo-hydrolase/oxidoreductase"/>
    <property type="match status" value="1"/>
</dbReference>
<comment type="subunit">
    <text evidence="1 10">Homodimer.</text>
</comment>
<dbReference type="Gene3D" id="3.60.15.10">
    <property type="entry name" value="Ribonuclease Z/Hydroxyacylglutathione hydrolase-like"/>
    <property type="match status" value="1"/>
</dbReference>
<dbReference type="EMBL" id="JACHON010000001">
    <property type="protein sequence ID" value="MBB6511727.1"/>
    <property type="molecule type" value="Genomic_DNA"/>
</dbReference>
<dbReference type="HAMAP" id="MF_01818">
    <property type="entry name" value="RNase_Z_BN"/>
    <property type="match status" value="1"/>
</dbReference>
<feature type="binding site" evidence="10">
    <location>
        <position position="211"/>
    </location>
    <ligand>
        <name>Zn(2+)</name>
        <dbReference type="ChEBI" id="CHEBI:29105"/>
        <label>2</label>
        <note>catalytic</note>
    </ligand>
</feature>
<evidence type="ECO:0000256" key="3">
    <source>
        <dbReference type="ARBA" id="ARBA00022694"/>
    </source>
</evidence>
<dbReference type="NCBIfam" id="TIGR02651">
    <property type="entry name" value="RNase_Z"/>
    <property type="match status" value="1"/>
</dbReference>
<dbReference type="Proteomes" id="UP000572212">
    <property type="component" value="Unassembled WGS sequence"/>
</dbReference>
<feature type="binding site" evidence="10">
    <location>
        <position position="140"/>
    </location>
    <ligand>
        <name>Zn(2+)</name>
        <dbReference type="ChEBI" id="CHEBI:29105"/>
        <label>1</label>
        <note>catalytic</note>
    </ligand>
</feature>
<feature type="binding site" evidence="10">
    <location>
        <position position="65"/>
    </location>
    <ligand>
        <name>Zn(2+)</name>
        <dbReference type="ChEBI" id="CHEBI:29105"/>
        <label>1</label>
        <note>catalytic</note>
    </ligand>
</feature>
<comment type="catalytic activity">
    <reaction evidence="10">
        <text>Endonucleolytic cleavage of RNA, removing extra 3' nucleotides from tRNA precursor, generating 3' termini of tRNAs. A 3'-hydroxy group is left at the tRNA terminus and a 5'-phosphoryl group is left at the trailer molecule.</text>
        <dbReference type="EC" id="3.1.26.11"/>
    </reaction>
</comment>
<evidence type="ECO:0000256" key="4">
    <source>
        <dbReference type="ARBA" id="ARBA00022722"/>
    </source>
</evidence>
<dbReference type="InterPro" id="IPR036866">
    <property type="entry name" value="RibonucZ/Hydroxyglut_hydro"/>
</dbReference>
<evidence type="ECO:0000313" key="11">
    <source>
        <dbReference type="EMBL" id="MBB6511727.1"/>
    </source>
</evidence>
<feature type="binding site" evidence="10">
    <location>
        <position position="67"/>
    </location>
    <ligand>
        <name>Zn(2+)</name>
        <dbReference type="ChEBI" id="CHEBI:29105"/>
        <label>2</label>
        <note>catalytic</note>
    </ligand>
</feature>
<reference evidence="11 12" key="1">
    <citation type="submission" date="2020-08" db="EMBL/GenBank/DDBJ databases">
        <title>Genomic Encyclopedia of Type Strains, Phase IV (KMG-IV): sequencing the most valuable type-strain genomes for metagenomic binning, comparative biology and taxonomic classification.</title>
        <authorList>
            <person name="Goeker M."/>
        </authorList>
    </citation>
    <scope>NUCLEOTIDE SEQUENCE [LARGE SCALE GENOMIC DNA]</scope>
    <source>
        <strain evidence="11 12">DSM 11805</strain>
    </source>
</reference>
<dbReference type="GO" id="GO:0042781">
    <property type="term" value="F:3'-tRNA processing endoribonuclease activity"/>
    <property type="evidence" value="ECO:0007669"/>
    <property type="project" value="UniProtKB-UniRule"/>
</dbReference>
<feature type="binding site" evidence="10">
    <location>
        <position position="63"/>
    </location>
    <ligand>
        <name>Zn(2+)</name>
        <dbReference type="ChEBI" id="CHEBI:29105"/>
        <label>1</label>
        <note>catalytic</note>
    </ligand>
</feature>
<dbReference type="RefSeq" id="WP_184244215.1">
    <property type="nucleotide sequence ID" value="NZ_BAAACU010000022.1"/>
</dbReference>